<evidence type="ECO:0000256" key="6">
    <source>
        <dbReference type="ARBA" id="ARBA00022741"/>
    </source>
</evidence>
<dbReference type="SUPFAM" id="SSF46785">
    <property type="entry name" value="Winged helix' DNA-binding domain"/>
    <property type="match status" value="1"/>
</dbReference>
<protein>
    <submittedName>
        <fullName evidence="19">DNA translocase FtsK 4TM domain-containing protein</fullName>
    </submittedName>
</protein>
<evidence type="ECO:0000256" key="17">
    <source>
        <dbReference type="SAM" id="Phobius"/>
    </source>
</evidence>
<organism evidence="19 20">
    <name type="scientific">Candidatus Gallacutalibacter pullicola</name>
    <dbReference type="NCBI Taxonomy" id="2840830"/>
    <lineage>
        <taxon>Bacteria</taxon>
        <taxon>Bacillati</taxon>
        <taxon>Bacillota</taxon>
        <taxon>Clostridia</taxon>
        <taxon>Eubacteriales</taxon>
        <taxon>Candidatus Gallacutalibacter</taxon>
    </lineage>
</organism>
<comment type="subcellular location">
    <subcellularLocation>
        <location evidence="1">Cell membrane</location>
        <topology evidence="1">Multi-pass membrane protein</topology>
    </subcellularLocation>
</comment>
<feature type="region of interest" description="Disordered" evidence="16">
    <location>
        <begin position="295"/>
        <end position="351"/>
    </location>
</feature>
<feature type="region of interest" description="Disordered" evidence="16">
    <location>
        <begin position="89"/>
        <end position="122"/>
    </location>
</feature>
<evidence type="ECO:0000256" key="9">
    <source>
        <dbReference type="ARBA" id="ARBA00022989"/>
    </source>
</evidence>
<dbReference type="GO" id="GO:0007059">
    <property type="term" value="P:chromosome segregation"/>
    <property type="evidence" value="ECO:0007669"/>
    <property type="project" value="UniProtKB-KW"/>
</dbReference>
<feature type="transmembrane region" description="Helical" evidence="17">
    <location>
        <begin position="131"/>
        <end position="149"/>
    </location>
</feature>
<evidence type="ECO:0000256" key="8">
    <source>
        <dbReference type="ARBA" id="ARBA00022840"/>
    </source>
</evidence>
<dbReference type="InterPro" id="IPR002543">
    <property type="entry name" value="FtsK_dom"/>
</dbReference>
<evidence type="ECO:0000256" key="5">
    <source>
        <dbReference type="ARBA" id="ARBA00022692"/>
    </source>
</evidence>
<dbReference type="GO" id="GO:0051301">
    <property type="term" value="P:cell division"/>
    <property type="evidence" value="ECO:0007669"/>
    <property type="project" value="UniProtKB-KW"/>
</dbReference>
<dbReference type="InterPro" id="IPR018541">
    <property type="entry name" value="Ftsk_gamma"/>
</dbReference>
<dbReference type="PANTHER" id="PTHR22683:SF41">
    <property type="entry name" value="DNA TRANSLOCASE FTSK"/>
    <property type="match status" value="1"/>
</dbReference>
<dbReference type="InterPro" id="IPR003593">
    <property type="entry name" value="AAA+_ATPase"/>
</dbReference>
<dbReference type="PANTHER" id="PTHR22683">
    <property type="entry name" value="SPORULATION PROTEIN RELATED"/>
    <property type="match status" value="1"/>
</dbReference>
<feature type="compositionally biased region" description="Low complexity" evidence="16">
    <location>
        <begin position="409"/>
        <end position="420"/>
    </location>
</feature>
<keyword evidence="11 17" id="KW-0472">Membrane</keyword>
<evidence type="ECO:0000256" key="4">
    <source>
        <dbReference type="ARBA" id="ARBA00022618"/>
    </source>
</evidence>
<dbReference type="Pfam" id="PF17854">
    <property type="entry name" value="FtsK_alpha"/>
    <property type="match status" value="1"/>
</dbReference>
<comment type="similarity">
    <text evidence="2">Belongs to the FtsK/SpoIIIE/SftA family.</text>
</comment>
<dbReference type="InterPro" id="IPR050206">
    <property type="entry name" value="FtsK/SpoIIIE/SftA"/>
</dbReference>
<dbReference type="Proteomes" id="UP000886785">
    <property type="component" value="Unassembled WGS sequence"/>
</dbReference>
<evidence type="ECO:0000256" key="11">
    <source>
        <dbReference type="ARBA" id="ARBA00023136"/>
    </source>
</evidence>
<dbReference type="AlphaFoldDB" id="A0A9D1DRZ4"/>
<dbReference type="InterPro" id="IPR036388">
    <property type="entry name" value="WH-like_DNA-bd_sf"/>
</dbReference>
<keyword evidence="3" id="KW-1003">Cell membrane</keyword>
<sequence length="924" mass="100940">MPKRRPKSGKARIRLQAELYQPAADKAENLQRGRDIPHSLGNVPKQRAAALNRDGCHAAKSRNLRSERGADPAGESRILHRGDGFLAARKKAKHTSRSTAKAPAKRTASRQSSSKAGQAAAREDAQQRNQVAAVILFAVSLLLGCLVLIPGDHVWLWLHSVLLGLFGSCAILWPVLLMYIAFATATEKKHKNTRFRIGMIAFILFLFCSAIYIFNAQPSEQSYWTLLGELYQKGTQRSGAGLIGGLLGIPLASALGGIGSKIVIVLLLFVAVMLLTGTGLIQLFQTMTKPVNKAAGSINSARKRRVQEKNRKRDIDIDLDREDQQRRAAEKKREQETERAQKLENLEQAIRMPEPVLREKIDIFRDDEPAEKPAPPQAEPEQDPQENAAAEAMAAYLRKMDEARKKESAVPAPVQAAPAPAGDPEKPSEEPVYRFPPLSMLEEDHPVEESGVTRELQSNGQKLVDTLKSFGVQAKIVDISRGPAVTRYELQPAAGVKISKITNLSDDIAMNLAASGVRIEAPIPGKAAIGIEIPNRTVSVVRMRGLIESSAFTTSKSRLTVALGRDIAGSATMADLAKMPHLLIAGSTGSGKSVCINSLIISLLYKSTPDEVKFLMVDPKVVELGIYNGIPHLLVPVVTDPRKAAGALSWAVSEMLNRYKLFAENNVRDLAGYNRLTEDPERVDAEGQPLSRLPQIVIIIDELADLMMAAPNEVEDSICRLAQMARAAGMHLVIATQRPSVDVITGIIKANIPSRIAFAVSSQVDSRTILDMGGAEKLLGRGDMLFAPVGSQKPVRVQGCFVSDSEIESIVNFVKESSAAGYDQGVMDEIERNAVSDSKKESREEKGDSMDPMMMDAIKCVVEEGQASVSLLQRRLRLGYARAGRLIDEMAEMGIVSERDGSKPRKVLLTYQQYLEMSMNRAEE</sequence>
<keyword evidence="7" id="KW-0159">Chromosome partition</keyword>
<reference evidence="19" key="1">
    <citation type="submission" date="2020-10" db="EMBL/GenBank/DDBJ databases">
        <authorList>
            <person name="Gilroy R."/>
        </authorList>
    </citation>
    <scope>NUCLEOTIDE SEQUENCE</scope>
    <source>
        <strain evidence="19">ChiSjej1B19-7085</strain>
    </source>
</reference>
<feature type="domain" description="FtsK" evidence="18">
    <location>
        <begin position="569"/>
        <end position="767"/>
    </location>
</feature>
<evidence type="ECO:0000256" key="14">
    <source>
        <dbReference type="ARBA" id="ARBA00025923"/>
    </source>
</evidence>
<keyword evidence="10" id="KW-0238">DNA-binding</keyword>
<evidence type="ECO:0000256" key="15">
    <source>
        <dbReference type="PROSITE-ProRule" id="PRU00289"/>
    </source>
</evidence>
<name>A0A9D1DRZ4_9FIRM</name>
<dbReference type="GO" id="GO:0003677">
    <property type="term" value="F:DNA binding"/>
    <property type="evidence" value="ECO:0007669"/>
    <property type="project" value="UniProtKB-KW"/>
</dbReference>
<gene>
    <name evidence="19" type="ORF">IAA54_09210</name>
</gene>
<dbReference type="Gene3D" id="3.40.50.300">
    <property type="entry name" value="P-loop containing nucleotide triphosphate hydrolases"/>
    <property type="match status" value="1"/>
</dbReference>
<comment type="caution">
    <text evidence="19">The sequence shown here is derived from an EMBL/GenBank/DDBJ whole genome shotgun (WGS) entry which is preliminary data.</text>
</comment>
<feature type="transmembrane region" description="Helical" evidence="17">
    <location>
        <begin position="234"/>
        <end position="255"/>
    </location>
</feature>
<dbReference type="GO" id="GO:0005886">
    <property type="term" value="C:plasma membrane"/>
    <property type="evidence" value="ECO:0007669"/>
    <property type="project" value="UniProtKB-SubCell"/>
</dbReference>
<evidence type="ECO:0000256" key="10">
    <source>
        <dbReference type="ARBA" id="ARBA00023125"/>
    </source>
</evidence>
<keyword evidence="4" id="KW-0132">Cell division</keyword>
<feature type="compositionally biased region" description="Basic and acidic residues" evidence="16">
    <location>
        <begin position="307"/>
        <end position="345"/>
    </location>
</feature>
<dbReference type="InterPro" id="IPR025199">
    <property type="entry name" value="FtsK_4TM"/>
</dbReference>
<dbReference type="SMART" id="SM00843">
    <property type="entry name" value="Ftsk_gamma"/>
    <property type="match status" value="1"/>
</dbReference>
<evidence type="ECO:0000256" key="2">
    <source>
        <dbReference type="ARBA" id="ARBA00006474"/>
    </source>
</evidence>
<dbReference type="Pfam" id="PF09397">
    <property type="entry name" value="FtsK_gamma"/>
    <property type="match status" value="1"/>
</dbReference>
<evidence type="ECO:0000256" key="1">
    <source>
        <dbReference type="ARBA" id="ARBA00004651"/>
    </source>
</evidence>
<feature type="binding site" evidence="15">
    <location>
        <begin position="586"/>
        <end position="593"/>
    </location>
    <ligand>
        <name>ATP</name>
        <dbReference type="ChEBI" id="CHEBI:30616"/>
    </ligand>
</feature>
<feature type="transmembrane region" description="Helical" evidence="17">
    <location>
        <begin position="262"/>
        <end position="284"/>
    </location>
</feature>
<keyword evidence="8 15" id="KW-0067">ATP-binding</keyword>
<evidence type="ECO:0000259" key="18">
    <source>
        <dbReference type="PROSITE" id="PS50901"/>
    </source>
</evidence>
<keyword evidence="6 15" id="KW-0547">Nucleotide-binding</keyword>
<keyword evidence="12" id="KW-0131">Cell cycle</keyword>
<feature type="transmembrane region" description="Helical" evidence="17">
    <location>
        <begin position="195"/>
        <end position="214"/>
    </location>
</feature>
<dbReference type="EMBL" id="DVHF01000107">
    <property type="protein sequence ID" value="HIR57838.1"/>
    <property type="molecule type" value="Genomic_DNA"/>
</dbReference>
<evidence type="ECO:0000256" key="16">
    <source>
        <dbReference type="SAM" id="MobiDB-lite"/>
    </source>
</evidence>
<comment type="function">
    <text evidence="13">Essential cell division protein that coordinates cell division and chromosome segregation. The N-terminus is involved in assembly of the cell-division machinery. The C-terminus functions as a DNA motor that moves dsDNA in an ATP-dependent manner towards the dif recombination site, which is located within the replication terminus region. Required for activation of the Xer recombinase, allowing activation of chromosome unlinking by recombination.</text>
</comment>
<reference evidence="19" key="2">
    <citation type="journal article" date="2021" name="PeerJ">
        <title>Extensive microbial diversity within the chicken gut microbiome revealed by metagenomics and culture.</title>
        <authorList>
            <person name="Gilroy R."/>
            <person name="Ravi A."/>
            <person name="Getino M."/>
            <person name="Pursley I."/>
            <person name="Horton D.L."/>
            <person name="Alikhan N.F."/>
            <person name="Baker D."/>
            <person name="Gharbi K."/>
            <person name="Hall N."/>
            <person name="Watson M."/>
            <person name="Adriaenssens E.M."/>
            <person name="Foster-Nyarko E."/>
            <person name="Jarju S."/>
            <person name="Secka A."/>
            <person name="Antonio M."/>
            <person name="Oren A."/>
            <person name="Chaudhuri R.R."/>
            <person name="La Ragione R."/>
            <person name="Hildebrand F."/>
            <person name="Pallen M.J."/>
        </authorList>
    </citation>
    <scope>NUCLEOTIDE SEQUENCE</scope>
    <source>
        <strain evidence="19">ChiSjej1B19-7085</strain>
    </source>
</reference>
<accession>A0A9D1DRZ4</accession>
<evidence type="ECO:0000256" key="3">
    <source>
        <dbReference type="ARBA" id="ARBA00022475"/>
    </source>
</evidence>
<dbReference type="PROSITE" id="PS50901">
    <property type="entry name" value="FTSK"/>
    <property type="match status" value="1"/>
</dbReference>
<evidence type="ECO:0000313" key="19">
    <source>
        <dbReference type="EMBL" id="HIR57838.1"/>
    </source>
</evidence>
<dbReference type="SMART" id="SM00382">
    <property type="entry name" value="AAA"/>
    <property type="match status" value="1"/>
</dbReference>
<dbReference type="Gene3D" id="3.30.980.40">
    <property type="match status" value="1"/>
</dbReference>
<dbReference type="InterPro" id="IPR027417">
    <property type="entry name" value="P-loop_NTPase"/>
</dbReference>
<dbReference type="InterPro" id="IPR036390">
    <property type="entry name" value="WH_DNA-bd_sf"/>
</dbReference>
<feature type="region of interest" description="Disordered" evidence="16">
    <location>
        <begin position="368"/>
        <end position="388"/>
    </location>
</feature>
<dbReference type="SUPFAM" id="SSF52540">
    <property type="entry name" value="P-loop containing nucleoside triphosphate hydrolases"/>
    <property type="match status" value="1"/>
</dbReference>
<feature type="region of interest" description="Disordered" evidence="16">
    <location>
        <begin position="20"/>
        <end position="77"/>
    </location>
</feature>
<evidence type="ECO:0000313" key="20">
    <source>
        <dbReference type="Proteomes" id="UP000886785"/>
    </source>
</evidence>
<dbReference type="Pfam" id="PF01580">
    <property type="entry name" value="FtsK_SpoIIIE"/>
    <property type="match status" value="1"/>
</dbReference>
<feature type="transmembrane region" description="Helical" evidence="17">
    <location>
        <begin position="155"/>
        <end position="183"/>
    </location>
</feature>
<evidence type="ECO:0000256" key="13">
    <source>
        <dbReference type="ARBA" id="ARBA00024986"/>
    </source>
</evidence>
<dbReference type="GO" id="GO:0005524">
    <property type="term" value="F:ATP binding"/>
    <property type="evidence" value="ECO:0007669"/>
    <property type="project" value="UniProtKB-UniRule"/>
</dbReference>
<feature type="compositionally biased region" description="Basic and acidic residues" evidence="16">
    <location>
        <begin position="25"/>
        <end position="37"/>
    </location>
</feature>
<proteinExistence type="inferred from homology"/>
<keyword evidence="9 17" id="KW-1133">Transmembrane helix</keyword>
<dbReference type="InterPro" id="IPR041027">
    <property type="entry name" value="FtsK_alpha"/>
</dbReference>
<dbReference type="CDD" id="cd01127">
    <property type="entry name" value="TrwB_TraG_TraD_VirD4"/>
    <property type="match status" value="1"/>
</dbReference>
<feature type="compositionally biased region" description="Basic and acidic residues" evidence="16">
    <location>
        <begin position="423"/>
        <end position="432"/>
    </location>
</feature>
<feature type="region of interest" description="Disordered" evidence="16">
    <location>
        <begin position="402"/>
        <end position="432"/>
    </location>
</feature>
<dbReference type="Gene3D" id="1.10.10.10">
    <property type="entry name" value="Winged helix-like DNA-binding domain superfamily/Winged helix DNA-binding domain"/>
    <property type="match status" value="1"/>
</dbReference>
<evidence type="ECO:0000256" key="7">
    <source>
        <dbReference type="ARBA" id="ARBA00022829"/>
    </source>
</evidence>
<evidence type="ECO:0000256" key="12">
    <source>
        <dbReference type="ARBA" id="ARBA00023306"/>
    </source>
</evidence>
<dbReference type="Pfam" id="PF13491">
    <property type="entry name" value="FtsK_4TM"/>
    <property type="match status" value="1"/>
</dbReference>
<keyword evidence="5 17" id="KW-0812">Transmembrane</keyword>
<comment type="subunit">
    <text evidence="14">Homohexamer. Forms a ring that surrounds DNA.</text>
</comment>